<feature type="compositionally biased region" description="Low complexity" evidence="3">
    <location>
        <begin position="283"/>
        <end position="298"/>
    </location>
</feature>
<dbReference type="CDD" id="cd15489">
    <property type="entry name" value="PHD_SF"/>
    <property type="match status" value="1"/>
</dbReference>
<feature type="region of interest" description="Disordered" evidence="3">
    <location>
        <begin position="283"/>
        <end position="318"/>
    </location>
</feature>
<dbReference type="Gene3D" id="3.40.630.30">
    <property type="match status" value="1"/>
</dbReference>
<feature type="compositionally biased region" description="Low complexity" evidence="3">
    <location>
        <begin position="387"/>
        <end position="408"/>
    </location>
</feature>
<dbReference type="InterPro" id="IPR050680">
    <property type="entry name" value="YpeA/RimI_acetyltransf"/>
</dbReference>
<accession>A0A640KHE3</accession>
<evidence type="ECO:0000313" key="4">
    <source>
        <dbReference type="EMBL" id="GET88963.1"/>
    </source>
</evidence>
<evidence type="ECO:0008006" key="6">
    <source>
        <dbReference type="Google" id="ProtNLM"/>
    </source>
</evidence>
<dbReference type="Gene3D" id="3.30.40.10">
    <property type="entry name" value="Zinc/RING finger domain, C3HC4 (zinc finger)"/>
    <property type="match status" value="1"/>
</dbReference>
<evidence type="ECO:0000256" key="1">
    <source>
        <dbReference type="ARBA" id="ARBA00022679"/>
    </source>
</evidence>
<feature type="compositionally biased region" description="Polar residues" evidence="3">
    <location>
        <begin position="753"/>
        <end position="768"/>
    </location>
</feature>
<dbReference type="SUPFAM" id="SSF55729">
    <property type="entry name" value="Acyl-CoA N-acyltransferases (Nat)"/>
    <property type="match status" value="1"/>
</dbReference>
<feature type="compositionally biased region" description="Basic residues" evidence="3">
    <location>
        <begin position="1"/>
        <end position="14"/>
    </location>
</feature>
<feature type="compositionally biased region" description="Basic and acidic residues" evidence="3">
    <location>
        <begin position="706"/>
        <end position="717"/>
    </location>
</feature>
<dbReference type="SUPFAM" id="SSF57903">
    <property type="entry name" value="FYVE/PHD zinc finger"/>
    <property type="match status" value="1"/>
</dbReference>
<dbReference type="InterPro" id="IPR016181">
    <property type="entry name" value="Acyl_CoA_acyltransferase"/>
</dbReference>
<evidence type="ECO:0000313" key="5">
    <source>
        <dbReference type="Proteomes" id="UP000419144"/>
    </source>
</evidence>
<dbReference type="PANTHER" id="PTHR43420:SF12">
    <property type="entry name" value="N-ACETYLTRANSFERASE DOMAIN-CONTAINING PROTEIN"/>
    <property type="match status" value="1"/>
</dbReference>
<dbReference type="GO" id="GO:0016746">
    <property type="term" value="F:acyltransferase activity"/>
    <property type="evidence" value="ECO:0007669"/>
    <property type="project" value="UniProtKB-KW"/>
</dbReference>
<protein>
    <recommendedName>
        <fullName evidence="6">Zinc finger PHD-type domain-containing protein</fullName>
    </recommendedName>
</protein>
<gene>
    <name evidence="4" type="ORF">LtaPh_2413400</name>
</gene>
<feature type="region of interest" description="Disordered" evidence="3">
    <location>
        <begin position="1"/>
        <end position="88"/>
    </location>
</feature>
<dbReference type="PANTHER" id="PTHR43420">
    <property type="entry name" value="ACETYLTRANSFERASE"/>
    <property type="match status" value="1"/>
</dbReference>
<dbReference type="InterPro" id="IPR013083">
    <property type="entry name" value="Znf_RING/FYVE/PHD"/>
</dbReference>
<keyword evidence="2" id="KW-0012">Acyltransferase</keyword>
<dbReference type="OrthoDB" id="436852at2759"/>
<feature type="region of interest" description="Disordered" evidence="3">
    <location>
        <begin position="137"/>
        <end position="211"/>
    </location>
</feature>
<reference evidence="4" key="1">
    <citation type="submission" date="2019-11" db="EMBL/GenBank/DDBJ databases">
        <title>Leishmania tarentolae CDS.</title>
        <authorList>
            <person name="Goto Y."/>
            <person name="Yamagishi J."/>
        </authorList>
    </citation>
    <scope>NUCLEOTIDE SEQUENCE [LARGE SCALE GENOMIC DNA]</scope>
    <source>
        <strain evidence="4">Parrot Tar II</strain>
    </source>
</reference>
<keyword evidence="1" id="KW-0808">Transferase</keyword>
<dbReference type="AlphaFoldDB" id="A0A640KHE3"/>
<feature type="region of interest" description="Disordered" evidence="3">
    <location>
        <begin position="688"/>
        <end position="768"/>
    </location>
</feature>
<keyword evidence="5" id="KW-1185">Reference proteome</keyword>
<proteinExistence type="predicted"/>
<feature type="region of interest" description="Disordered" evidence="3">
    <location>
        <begin position="387"/>
        <end position="433"/>
    </location>
</feature>
<comment type="caution">
    <text evidence="4">The sequence shown here is derived from an EMBL/GenBank/DDBJ whole genome shotgun (WGS) entry which is preliminary data.</text>
</comment>
<dbReference type="EMBL" id="BLBS01000031">
    <property type="protein sequence ID" value="GET88963.1"/>
    <property type="molecule type" value="Genomic_DNA"/>
</dbReference>
<name>A0A640KHE3_LEITA</name>
<evidence type="ECO:0000256" key="3">
    <source>
        <dbReference type="SAM" id="MobiDB-lite"/>
    </source>
</evidence>
<feature type="compositionally biased region" description="Low complexity" evidence="3">
    <location>
        <begin position="182"/>
        <end position="208"/>
    </location>
</feature>
<dbReference type="Proteomes" id="UP000419144">
    <property type="component" value="Unassembled WGS sequence"/>
</dbReference>
<sequence>MPRGRSQGRGRGGRGRGAAAVPKDAPGDEIASSSLQSLNAEAAVTMPSAMHGRGGRDRGRGRGRLGRGSTPNGVRGGHSRGAESLETVSATSEAWKSVNAASPSPSPAAPVVIVVPQGRMITRSLLRGTASLLLDNDSNAAGSPLALPLNDRRRRRTESATVNTSSFSPNSPASGNRTLGGDAPASNPISPASSSISARAGGTAATADNSDERLSPLSQRVVIGGLLRCVCSAFLVSPSETLLECCRCLNWCHSACVGVDYEEVRLRQRQRDFLCPFCIESTTPASAPTSASGTASGSLPTESRGFASPPPQGLQKPASITTSLGESIKVLFSPAAGCAAAHVPVTLPHRDDSTAAAPVVTAVNGISAAHTSGSWGTGYAPVAAASALPETPPTSTSSSFSFSYPSASRRQSPAPRQLPLKLREVPDRSPPAPLADELRRLTRIVESTAEQLGYNMLHLPAHTLTEQQVSECLGCCADAIQDATFSADYPAYCLKEVQNRRHPYVQGIALQSRSDGRICSLILSTGRDLYGNLKPTITQLKSSLQRGLLQPSALTPFMTECMAIVDVADFVHITLSATHAQHQRKGLARLLMAMELLKWSLRGRHRAFLNMAIEKRLVDGGSRIEFASPAASKRLYESFGFVEVYPRYDPVTRKERWTAKEADMGRVMANLNFFDHVRAVVETLPAKHNISGSPRSENVGHGGVKSMEDSAEGRRLIANENGGTRSLPGWRADERRKRGSSPASYGGEDSHSEPQNGGSNCTENYAGK</sequence>
<dbReference type="VEuPathDB" id="TriTrypDB:LtaPh_2413400"/>
<feature type="compositionally biased region" description="Polar residues" evidence="3">
    <location>
        <begin position="159"/>
        <end position="177"/>
    </location>
</feature>
<organism evidence="4 5">
    <name type="scientific">Leishmania tarentolae</name>
    <name type="common">Sauroleishmania tarentolae</name>
    <dbReference type="NCBI Taxonomy" id="5689"/>
    <lineage>
        <taxon>Eukaryota</taxon>
        <taxon>Discoba</taxon>
        <taxon>Euglenozoa</taxon>
        <taxon>Kinetoplastea</taxon>
        <taxon>Metakinetoplastina</taxon>
        <taxon>Trypanosomatida</taxon>
        <taxon>Trypanosomatidae</taxon>
        <taxon>Leishmaniinae</taxon>
        <taxon>Leishmania</taxon>
        <taxon>lizard Leishmania</taxon>
    </lineage>
</organism>
<dbReference type="InterPro" id="IPR011011">
    <property type="entry name" value="Znf_FYVE_PHD"/>
</dbReference>
<evidence type="ECO:0000256" key="2">
    <source>
        <dbReference type="ARBA" id="ARBA00023315"/>
    </source>
</evidence>